<proteinExistence type="inferred from homology"/>
<organism evidence="6 7">
    <name type="scientific">Aphanomyces stellatus</name>
    <dbReference type="NCBI Taxonomy" id="120398"/>
    <lineage>
        <taxon>Eukaryota</taxon>
        <taxon>Sar</taxon>
        <taxon>Stramenopiles</taxon>
        <taxon>Oomycota</taxon>
        <taxon>Saprolegniomycetes</taxon>
        <taxon>Saprolegniales</taxon>
        <taxon>Verrucalvaceae</taxon>
        <taxon>Aphanomyces</taxon>
    </lineage>
</organism>
<sequence length="677" mass="76422">MRGAACEKKNLRMKPASFPIAPAKSTRREISPEDVKNTENFIDCTEILTDMDESDNLISVTLKQSGWSGDVPPVATIAAPELVELVSWGFAQIQEDEGGVKEPFKFDYPKGVAQRHRVAAALAEQFKAMGYTGDCGYNHLLYPTEGDTRRMLLWLIQKLPKIEKEANDVDTPRLQFRQRIHASLLQWTAAAAPATCVQRRARTSMLPATWLETSPPTTARRGYIASQQPFTTNDKLCPAEKTRSLLELNALALTSDTSQHVLLHASEVCSSRARFITRDRWTQFDDRVSVDATLRAAFDAAKLDAASTAMPLAVLSTSPESRPASFAPMTRVAPPEGAMPSTDDGATSTARAAADAAADKHMRDLVAMESELAALRETCVANEFKLREYDAATEDQETLNRQIEARLATKTDDLRDVEQEVGIRQQTLDMLSDASNNIAKLQAMCATSAQRLVQLAEEWEGHRVPLIQQLESHAATQLHRQAHAKELVQEMQVFRADMKDMGDVYAQKQEQRQLLERKYASMTKGINRSMYTLRIMDIIKQVHKQKADIQKIVKDIRLVQKQINISSEKLKRSEAVAEERLFHAAKDDKHRPEKKQMYVECYRLFTTIRELFDELIACVAECGKRENQSRDLEIWIAQMAHRVNMSNLDQINHDMQQVKRENQALMQEIQARTLETP</sequence>
<dbReference type="Pfam" id="PF21674">
    <property type="entry name" value="CCDC22_N"/>
    <property type="match status" value="1"/>
</dbReference>
<evidence type="ECO:0000256" key="1">
    <source>
        <dbReference type="ARBA" id="ARBA00006438"/>
    </source>
</evidence>
<reference evidence="6 7" key="1">
    <citation type="submission" date="2019-03" db="EMBL/GenBank/DDBJ databases">
        <authorList>
            <person name="Gaulin E."/>
            <person name="Dumas B."/>
        </authorList>
    </citation>
    <scope>NUCLEOTIDE SEQUENCE [LARGE SCALE GENOMIC DNA]</scope>
    <source>
        <strain evidence="6">CBS 568.67</strain>
    </source>
</reference>
<evidence type="ECO:0000256" key="2">
    <source>
        <dbReference type="SAM" id="Coils"/>
    </source>
</evidence>
<comment type="similarity">
    <text evidence="1">Belongs to the CCDC22 family.</text>
</comment>
<feature type="coiled-coil region" evidence="2">
    <location>
        <begin position="358"/>
        <end position="420"/>
    </location>
</feature>
<dbReference type="PANTHER" id="PTHR15668:SF4">
    <property type="entry name" value="COILED-COIL DOMAIN-CONTAINING PROTEIN 22"/>
    <property type="match status" value="1"/>
</dbReference>
<feature type="coiled-coil region" evidence="2">
    <location>
        <begin position="648"/>
        <end position="675"/>
    </location>
</feature>
<evidence type="ECO:0000313" key="5">
    <source>
        <dbReference type="EMBL" id="KAF0711803.1"/>
    </source>
</evidence>
<gene>
    <name evidence="6" type="primary">Aste57867_5061</name>
    <name evidence="5" type="ORF">As57867_005048</name>
    <name evidence="6" type="ORF">ASTE57867_5061</name>
</gene>
<evidence type="ECO:0000313" key="6">
    <source>
        <dbReference type="EMBL" id="VFT82142.1"/>
    </source>
</evidence>
<dbReference type="OrthoDB" id="10266736at2759"/>
<name>A0A485KH77_9STRA</name>
<reference evidence="5" key="2">
    <citation type="submission" date="2019-06" db="EMBL/GenBank/DDBJ databases">
        <title>Genomics analysis of Aphanomyces spp. identifies a new class of oomycete effector associated with host adaptation.</title>
        <authorList>
            <person name="Gaulin E."/>
        </authorList>
    </citation>
    <scope>NUCLEOTIDE SEQUENCE</scope>
    <source>
        <strain evidence="5">CBS 578.67</strain>
    </source>
</reference>
<dbReference type="InterPro" id="IPR048349">
    <property type="entry name" value="CCDC22_N"/>
</dbReference>
<keyword evidence="7" id="KW-1185">Reference proteome</keyword>
<feature type="domain" description="CCDC22 coiled-coil" evidence="3">
    <location>
        <begin position="217"/>
        <end position="640"/>
    </location>
</feature>
<dbReference type="InterPro" id="IPR048348">
    <property type="entry name" value="CCDC22_CC"/>
</dbReference>
<evidence type="ECO:0000259" key="4">
    <source>
        <dbReference type="Pfam" id="PF21674"/>
    </source>
</evidence>
<evidence type="ECO:0000259" key="3">
    <source>
        <dbReference type="Pfam" id="PF05667"/>
    </source>
</evidence>
<dbReference type="PANTHER" id="PTHR15668">
    <property type="entry name" value="JM1 PROTEIN"/>
    <property type="match status" value="1"/>
</dbReference>
<keyword evidence="2" id="KW-0175">Coiled coil</keyword>
<dbReference type="Pfam" id="PF05667">
    <property type="entry name" value="CCDC22_CC"/>
    <property type="match status" value="1"/>
</dbReference>
<feature type="domain" description="CCDC22 N-terminal" evidence="4">
    <location>
        <begin position="51"/>
        <end position="160"/>
    </location>
</feature>
<dbReference type="Proteomes" id="UP000332933">
    <property type="component" value="Unassembled WGS sequence"/>
</dbReference>
<dbReference type="GO" id="GO:2000060">
    <property type="term" value="P:positive regulation of ubiquitin-dependent protein catabolic process"/>
    <property type="evidence" value="ECO:0007669"/>
    <property type="project" value="TreeGrafter"/>
</dbReference>
<dbReference type="AlphaFoldDB" id="A0A485KH77"/>
<dbReference type="GO" id="GO:0097602">
    <property type="term" value="F:cullin family protein binding"/>
    <property type="evidence" value="ECO:0007669"/>
    <property type="project" value="TreeGrafter"/>
</dbReference>
<protein>
    <submittedName>
        <fullName evidence="6">Aste57867_5061 protein</fullName>
    </submittedName>
</protein>
<dbReference type="InterPro" id="IPR008530">
    <property type="entry name" value="CCDC22"/>
</dbReference>
<dbReference type="EMBL" id="CAADRA010001505">
    <property type="protein sequence ID" value="VFT82142.1"/>
    <property type="molecule type" value="Genomic_DNA"/>
</dbReference>
<dbReference type="EMBL" id="VJMH01001504">
    <property type="protein sequence ID" value="KAF0711803.1"/>
    <property type="molecule type" value="Genomic_DNA"/>
</dbReference>
<accession>A0A485KH77</accession>
<evidence type="ECO:0000313" key="7">
    <source>
        <dbReference type="Proteomes" id="UP000332933"/>
    </source>
</evidence>